<reference evidence="5" key="1">
    <citation type="submission" date="2025-08" db="UniProtKB">
        <authorList>
            <consortium name="Ensembl"/>
        </authorList>
    </citation>
    <scope>IDENTIFICATION</scope>
</reference>
<evidence type="ECO:0000259" key="4">
    <source>
        <dbReference type="SMART" id="SM01075"/>
    </source>
</evidence>
<evidence type="ECO:0000256" key="3">
    <source>
        <dbReference type="SAM" id="MobiDB-lite"/>
    </source>
</evidence>
<sequence length="631" mass="70219">MAQLRVTDFFPRSRQRPGGPLGTKRRKIQAPLLGRAVSPGRVPGALASPEPEQTPPPLSLASPRTPLRPDAARSPQPRPPTLPSSKKRRRRESEPELEAERTPGPPAALPPQDAAKRRARKKLVLPEDGEPQGTGQEASSPCWQAAPKPPTPSSLDKKVKNLVNVTLSPGVKPENRLPPVPGGKESPAELKCPPQRNTALAQEAETLAAPSGTSLNLKNRLTRVRQLEAKIRSRKAAASQPSGEALEAAADASAKAPAYQRFHTLAQDVPPGLTLPYKYKVLAEMFRSMDTIVAMLFNRLETVTFTKVKQGVQDMLHKQFEERNVGQIKAVYPASYAFRQEKNIPTFSNSLKKSDYQLTIEPLLGEAEKVDGRPQLSALRLLERRRVFARNLVSLVKERHKAFLASLHPPMVVPDGKLTRWHPRFNVDEMPDIVPVELPQSPVVEKLTTAQDVLNQAHSMLTPKMEKALANLALRMAESSPAPPEAPKAPLLARTPSGLKGVSQSLLQRIRAKEAQKLQAVMTRDPRQEQRLDMLSRLPEMARILRNVFVAEKKQALPVEVACQRMITSYHRSMMMPGEMEKHLRLFSELLPDWVSIHPIRKDTYIKLDKSMDLNIVVERLAAKTQEEEKL</sequence>
<dbReference type="Pfam" id="PF08839">
    <property type="entry name" value="CDT1"/>
    <property type="match status" value="1"/>
</dbReference>
<dbReference type="Proteomes" id="UP000694392">
    <property type="component" value="Unplaced"/>
</dbReference>
<dbReference type="InterPro" id="IPR038090">
    <property type="entry name" value="Cdt1_C_WH_dom_sf"/>
</dbReference>
<dbReference type="GO" id="GO:0016604">
    <property type="term" value="C:nuclear body"/>
    <property type="evidence" value="ECO:0007669"/>
    <property type="project" value="Ensembl"/>
</dbReference>
<dbReference type="GO" id="GO:0051315">
    <property type="term" value="P:attachment of mitotic spindle microtubules to kinetochore"/>
    <property type="evidence" value="ECO:0007669"/>
    <property type="project" value="Ensembl"/>
</dbReference>
<dbReference type="InterPro" id="IPR045173">
    <property type="entry name" value="Cdt1"/>
</dbReference>
<organism evidence="5 6">
    <name type="scientific">Sphenodon punctatus</name>
    <name type="common">Tuatara</name>
    <name type="synonym">Hatteria punctata</name>
    <dbReference type="NCBI Taxonomy" id="8508"/>
    <lineage>
        <taxon>Eukaryota</taxon>
        <taxon>Metazoa</taxon>
        <taxon>Chordata</taxon>
        <taxon>Craniata</taxon>
        <taxon>Vertebrata</taxon>
        <taxon>Euteleostomi</taxon>
        <taxon>Lepidosauria</taxon>
        <taxon>Sphenodontia</taxon>
        <taxon>Sphenodontidae</taxon>
        <taxon>Sphenodon</taxon>
    </lineage>
</organism>
<dbReference type="GO" id="GO:0070182">
    <property type="term" value="F:DNA polymerase binding"/>
    <property type="evidence" value="ECO:0007669"/>
    <property type="project" value="TreeGrafter"/>
</dbReference>
<feature type="compositionally biased region" description="Polar residues" evidence="3">
    <location>
        <begin position="133"/>
        <end position="142"/>
    </location>
</feature>
<dbReference type="GeneTree" id="ENSGT00390000012337"/>
<dbReference type="GO" id="GO:0072708">
    <property type="term" value="P:response to sorbitol"/>
    <property type="evidence" value="ECO:0007669"/>
    <property type="project" value="Ensembl"/>
</dbReference>
<dbReference type="SMART" id="SM01075">
    <property type="entry name" value="CDT1"/>
    <property type="match status" value="1"/>
</dbReference>
<dbReference type="InterPro" id="IPR014939">
    <property type="entry name" value="CDT1_Gemini-bd-like"/>
</dbReference>
<dbReference type="OMA" id="CFRQERN"/>
<dbReference type="CDD" id="cd08767">
    <property type="entry name" value="Cdt1_c"/>
    <property type="match status" value="1"/>
</dbReference>
<keyword evidence="6" id="KW-1185">Reference proteome</keyword>
<dbReference type="GO" id="GO:0000076">
    <property type="term" value="P:DNA replication checkpoint signaling"/>
    <property type="evidence" value="ECO:0007669"/>
    <property type="project" value="Ensembl"/>
</dbReference>
<protein>
    <submittedName>
        <fullName evidence="5">Chromatin licensing and DNA replication factor 1</fullName>
    </submittedName>
</protein>
<dbReference type="Ensembl" id="ENSSPUT00000009666.1">
    <property type="protein sequence ID" value="ENSSPUP00000009054.1"/>
    <property type="gene ID" value="ENSSPUG00000007063.1"/>
</dbReference>
<feature type="region of interest" description="Disordered" evidence="3">
    <location>
        <begin position="1"/>
        <end position="192"/>
    </location>
</feature>
<proteinExistence type="inferred from homology"/>
<dbReference type="GO" id="GO:0071163">
    <property type="term" value="P:DNA replication preinitiation complex assembly"/>
    <property type="evidence" value="ECO:0007669"/>
    <property type="project" value="Ensembl"/>
</dbReference>
<dbReference type="CDD" id="cd08674">
    <property type="entry name" value="Cdt1_m"/>
    <property type="match status" value="1"/>
</dbReference>
<dbReference type="InterPro" id="IPR036390">
    <property type="entry name" value="WH_DNA-bd_sf"/>
</dbReference>
<dbReference type="GO" id="GO:0000776">
    <property type="term" value="C:kinetochore"/>
    <property type="evidence" value="ECO:0007669"/>
    <property type="project" value="Ensembl"/>
</dbReference>
<dbReference type="GO" id="GO:0003682">
    <property type="term" value="F:chromatin binding"/>
    <property type="evidence" value="ECO:0007669"/>
    <property type="project" value="Ensembl"/>
</dbReference>
<evidence type="ECO:0000256" key="2">
    <source>
        <dbReference type="ARBA" id="ARBA00023306"/>
    </source>
</evidence>
<dbReference type="Pfam" id="PF16679">
    <property type="entry name" value="CDT1_C"/>
    <property type="match status" value="1"/>
</dbReference>
<dbReference type="Gene3D" id="1.10.10.1420">
    <property type="entry name" value="DNA replication factor Cdt1, C-terminal WH domain"/>
    <property type="match status" value="1"/>
</dbReference>
<reference evidence="5" key="2">
    <citation type="submission" date="2025-09" db="UniProtKB">
        <authorList>
            <consortium name="Ensembl"/>
        </authorList>
    </citation>
    <scope>IDENTIFICATION</scope>
</reference>
<gene>
    <name evidence="5" type="primary">CDT1</name>
</gene>
<dbReference type="PANTHER" id="PTHR28637:SF1">
    <property type="entry name" value="DNA REPLICATION FACTOR CDT1"/>
    <property type="match status" value="1"/>
</dbReference>
<dbReference type="PANTHER" id="PTHR28637">
    <property type="entry name" value="DNA REPLICATION FACTOR CDT1"/>
    <property type="match status" value="1"/>
</dbReference>
<keyword evidence="2" id="KW-0131">Cell cycle</keyword>
<dbReference type="GO" id="GO:2000104">
    <property type="term" value="P:negative regulation of DNA-templated DNA replication"/>
    <property type="evidence" value="ECO:0007669"/>
    <property type="project" value="Ensembl"/>
</dbReference>
<evidence type="ECO:0000256" key="1">
    <source>
        <dbReference type="ARBA" id="ARBA00008356"/>
    </source>
</evidence>
<dbReference type="GO" id="GO:0033262">
    <property type="term" value="P:regulation of nuclear cell cycle DNA replication"/>
    <property type="evidence" value="ECO:0007669"/>
    <property type="project" value="Ensembl"/>
</dbReference>
<evidence type="ECO:0000313" key="6">
    <source>
        <dbReference type="Proteomes" id="UP000694392"/>
    </source>
</evidence>
<accession>A0A8D0GRB0</accession>
<dbReference type="SUPFAM" id="SSF46785">
    <property type="entry name" value="Winged helix' DNA-binding domain"/>
    <property type="match status" value="1"/>
</dbReference>
<dbReference type="GO" id="GO:0003677">
    <property type="term" value="F:DNA binding"/>
    <property type="evidence" value="ECO:0007669"/>
    <property type="project" value="Ensembl"/>
</dbReference>
<name>A0A8D0GRB0_SPHPU</name>
<feature type="compositionally biased region" description="Basic and acidic residues" evidence="3">
    <location>
        <begin position="91"/>
        <end position="101"/>
    </location>
</feature>
<dbReference type="GO" id="GO:0030174">
    <property type="term" value="P:regulation of DNA-templated DNA replication initiation"/>
    <property type="evidence" value="ECO:0007669"/>
    <property type="project" value="Ensembl"/>
</dbReference>
<dbReference type="AlphaFoldDB" id="A0A8D0GRB0"/>
<comment type="similarity">
    <text evidence="1">Belongs to the Cdt1 family.</text>
</comment>
<dbReference type="GO" id="GO:2000105">
    <property type="term" value="P:positive regulation of DNA-templated DNA replication"/>
    <property type="evidence" value="ECO:0007669"/>
    <property type="project" value="Ensembl"/>
</dbReference>
<feature type="domain" description="CDT1 Geminin-binding" evidence="4">
    <location>
        <begin position="275"/>
        <end position="440"/>
    </location>
</feature>
<dbReference type="InterPro" id="IPR032054">
    <property type="entry name" value="Cdt1_C"/>
</dbReference>
<evidence type="ECO:0000313" key="5">
    <source>
        <dbReference type="Ensembl" id="ENSSPUP00000009054.1"/>
    </source>
</evidence>